<evidence type="ECO:0000313" key="2">
    <source>
        <dbReference type="EMBL" id="MED6124844.1"/>
    </source>
</evidence>
<gene>
    <name evidence="2" type="ORF">PIB30_062750</name>
</gene>
<dbReference type="EMBL" id="JASCZI010030795">
    <property type="protein sequence ID" value="MED6124844.1"/>
    <property type="molecule type" value="Genomic_DNA"/>
</dbReference>
<organism evidence="2 3">
    <name type="scientific">Stylosanthes scabra</name>
    <dbReference type="NCBI Taxonomy" id="79078"/>
    <lineage>
        <taxon>Eukaryota</taxon>
        <taxon>Viridiplantae</taxon>
        <taxon>Streptophyta</taxon>
        <taxon>Embryophyta</taxon>
        <taxon>Tracheophyta</taxon>
        <taxon>Spermatophyta</taxon>
        <taxon>Magnoliopsida</taxon>
        <taxon>eudicotyledons</taxon>
        <taxon>Gunneridae</taxon>
        <taxon>Pentapetalae</taxon>
        <taxon>rosids</taxon>
        <taxon>fabids</taxon>
        <taxon>Fabales</taxon>
        <taxon>Fabaceae</taxon>
        <taxon>Papilionoideae</taxon>
        <taxon>50 kb inversion clade</taxon>
        <taxon>dalbergioids sensu lato</taxon>
        <taxon>Dalbergieae</taxon>
        <taxon>Pterocarpus clade</taxon>
        <taxon>Stylosanthes</taxon>
    </lineage>
</organism>
<feature type="compositionally biased region" description="Polar residues" evidence="1">
    <location>
        <begin position="1"/>
        <end position="10"/>
    </location>
</feature>
<feature type="compositionally biased region" description="Basic residues" evidence="1">
    <location>
        <begin position="11"/>
        <end position="22"/>
    </location>
</feature>
<proteinExistence type="predicted"/>
<reference evidence="2 3" key="1">
    <citation type="journal article" date="2023" name="Plants (Basel)">
        <title>Bridging the Gap: Combining Genomics and Transcriptomics Approaches to Understand Stylosanthes scabra, an Orphan Legume from the Brazilian Caatinga.</title>
        <authorList>
            <person name="Ferreira-Neto J.R.C."/>
            <person name="da Silva M.D."/>
            <person name="Binneck E."/>
            <person name="de Melo N.F."/>
            <person name="da Silva R.H."/>
            <person name="de Melo A.L.T.M."/>
            <person name="Pandolfi V."/>
            <person name="Bustamante F.O."/>
            <person name="Brasileiro-Vidal A.C."/>
            <person name="Benko-Iseppon A.M."/>
        </authorList>
    </citation>
    <scope>NUCLEOTIDE SEQUENCE [LARGE SCALE GENOMIC DNA]</scope>
    <source>
        <tissue evidence="2">Leaves</tissue>
    </source>
</reference>
<comment type="caution">
    <text evidence="2">The sequence shown here is derived from an EMBL/GenBank/DDBJ whole genome shotgun (WGS) entry which is preliminary data.</text>
</comment>
<protein>
    <submittedName>
        <fullName evidence="2">Uncharacterized protein</fullName>
    </submittedName>
</protein>
<feature type="region of interest" description="Disordered" evidence="1">
    <location>
        <begin position="165"/>
        <end position="187"/>
    </location>
</feature>
<dbReference type="Proteomes" id="UP001341840">
    <property type="component" value="Unassembled WGS sequence"/>
</dbReference>
<keyword evidence="3" id="KW-1185">Reference proteome</keyword>
<accession>A0ABU6RLV0</accession>
<feature type="region of interest" description="Disordered" evidence="1">
    <location>
        <begin position="1"/>
        <end position="22"/>
    </location>
</feature>
<evidence type="ECO:0000313" key="3">
    <source>
        <dbReference type="Proteomes" id="UP001341840"/>
    </source>
</evidence>
<sequence length="211" mass="23553">MEVVRSQNAHAKSKGNRAHVHHGISCNRRQIEELKLTLEYGDDKKREKRCSWTSSDGNEAEHCCEGGRRLRDFWGLGFSEEGYYGRILKSPGKSASNSKGANFFIFYANVTGGLWEEKIHRPKSLFHSSSPHTHPLLQPKTCSAVPVAPVAYISRCSRPHCRLKLSSRPPSPPLKSPSLPSTSYLASGHPAARSTGVLSQSPWCRLHLCRY</sequence>
<evidence type="ECO:0000256" key="1">
    <source>
        <dbReference type="SAM" id="MobiDB-lite"/>
    </source>
</evidence>
<name>A0ABU6RLV0_9FABA</name>